<evidence type="ECO:0000313" key="3">
    <source>
        <dbReference type="Proteomes" id="UP000299102"/>
    </source>
</evidence>
<name>A0A4C2A5W0_EUMVA</name>
<organism evidence="2 3">
    <name type="scientific">Eumeta variegata</name>
    <name type="common">Bagworm moth</name>
    <name type="synonym">Eumeta japonica</name>
    <dbReference type="NCBI Taxonomy" id="151549"/>
    <lineage>
        <taxon>Eukaryota</taxon>
        <taxon>Metazoa</taxon>
        <taxon>Ecdysozoa</taxon>
        <taxon>Arthropoda</taxon>
        <taxon>Hexapoda</taxon>
        <taxon>Insecta</taxon>
        <taxon>Pterygota</taxon>
        <taxon>Neoptera</taxon>
        <taxon>Endopterygota</taxon>
        <taxon>Lepidoptera</taxon>
        <taxon>Glossata</taxon>
        <taxon>Ditrysia</taxon>
        <taxon>Tineoidea</taxon>
        <taxon>Psychidae</taxon>
        <taxon>Oiketicinae</taxon>
        <taxon>Eumeta</taxon>
    </lineage>
</organism>
<keyword evidence="3" id="KW-1185">Reference proteome</keyword>
<reference evidence="2 3" key="1">
    <citation type="journal article" date="2019" name="Commun. Biol.">
        <title>The bagworm genome reveals a unique fibroin gene that provides high tensile strength.</title>
        <authorList>
            <person name="Kono N."/>
            <person name="Nakamura H."/>
            <person name="Ohtoshi R."/>
            <person name="Tomita M."/>
            <person name="Numata K."/>
            <person name="Arakawa K."/>
        </authorList>
    </citation>
    <scope>NUCLEOTIDE SEQUENCE [LARGE SCALE GENOMIC DNA]</scope>
</reference>
<dbReference type="Proteomes" id="UP000299102">
    <property type="component" value="Unassembled WGS sequence"/>
</dbReference>
<protein>
    <submittedName>
        <fullName evidence="2">Uncharacterized protein</fullName>
    </submittedName>
</protein>
<sequence length="84" mass="9314">MYHSCGSGPQFELPIIHVQSMPPTRHPCAEDGSRHRRPAKDAAEISAPKNKQGNVVLGGDEEIGGRRRLCTRRRAQIPLAEFII</sequence>
<feature type="compositionally biased region" description="Basic and acidic residues" evidence="1">
    <location>
        <begin position="27"/>
        <end position="43"/>
    </location>
</feature>
<feature type="region of interest" description="Disordered" evidence="1">
    <location>
        <begin position="21"/>
        <end position="59"/>
    </location>
</feature>
<evidence type="ECO:0000313" key="2">
    <source>
        <dbReference type="EMBL" id="GBP94574.1"/>
    </source>
</evidence>
<dbReference type="EMBL" id="BGZK01002523">
    <property type="protein sequence ID" value="GBP94574.1"/>
    <property type="molecule type" value="Genomic_DNA"/>
</dbReference>
<accession>A0A4C2A5W0</accession>
<proteinExistence type="predicted"/>
<comment type="caution">
    <text evidence="2">The sequence shown here is derived from an EMBL/GenBank/DDBJ whole genome shotgun (WGS) entry which is preliminary data.</text>
</comment>
<dbReference type="AlphaFoldDB" id="A0A4C2A5W0"/>
<gene>
    <name evidence="2" type="ORF">EVAR_65771_1</name>
</gene>
<evidence type="ECO:0000256" key="1">
    <source>
        <dbReference type="SAM" id="MobiDB-lite"/>
    </source>
</evidence>